<dbReference type="InterPro" id="IPR013598">
    <property type="entry name" value="Exportin-1/Importin-b-like"/>
</dbReference>
<dbReference type="Gene3D" id="3.40.50.261">
    <property type="entry name" value="Succinyl-CoA synthetase domains"/>
    <property type="match status" value="1"/>
</dbReference>
<dbReference type="Gene3D" id="3.40.50.720">
    <property type="entry name" value="NAD(P)-binding Rossmann-like Domain"/>
    <property type="match status" value="1"/>
</dbReference>
<evidence type="ECO:0000313" key="8">
    <source>
        <dbReference type="EMBL" id="KAF8758539.1"/>
    </source>
</evidence>
<dbReference type="GO" id="GO:0009361">
    <property type="term" value="C:succinate-CoA ligase complex (ADP-forming)"/>
    <property type="evidence" value="ECO:0007669"/>
    <property type="project" value="TreeGrafter"/>
</dbReference>
<dbReference type="Gene3D" id="3.40.50.300">
    <property type="entry name" value="P-loop containing nucleotide triphosphate hydrolases"/>
    <property type="match status" value="1"/>
</dbReference>
<dbReference type="GO" id="GO:0005938">
    <property type="term" value="C:cell cortex"/>
    <property type="evidence" value="ECO:0007669"/>
    <property type="project" value="UniProtKB-ARBA"/>
</dbReference>
<dbReference type="SUPFAM" id="SSF52210">
    <property type="entry name" value="Succinyl-CoA synthetase domains"/>
    <property type="match status" value="1"/>
</dbReference>
<dbReference type="Pfam" id="PF00735">
    <property type="entry name" value="Septin"/>
    <property type="match status" value="1"/>
</dbReference>
<dbReference type="InterPro" id="IPR016491">
    <property type="entry name" value="Septin"/>
</dbReference>
<feature type="coiled-coil region" evidence="4">
    <location>
        <begin position="337"/>
        <end position="408"/>
    </location>
</feature>
<organism evidence="8 9">
    <name type="scientific">Rhizoctonia solani</name>
    <dbReference type="NCBI Taxonomy" id="456999"/>
    <lineage>
        <taxon>Eukaryota</taxon>
        <taxon>Fungi</taxon>
        <taxon>Dikarya</taxon>
        <taxon>Basidiomycota</taxon>
        <taxon>Agaricomycotina</taxon>
        <taxon>Agaricomycetes</taxon>
        <taxon>Cantharellales</taxon>
        <taxon>Ceratobasidiaceae</taxon>
        <taxon>Rhizoctonia</taxon>
    </lineage>
</organism>
<dbReference type="InterPro" id="IPR036291">
    <property type="entry name" value="NAD(P)-bd_dom_sf"/>
</dbReference>
<proteinExistence type="inferred from homology"/>
<dbReference type="InterPro" id="IPR002110">
    <property type="entry name" value="Ankyrin_rpt"/>
</dbReference>
<evidence type="ECO:0000256" key="3">
    <source>
        <dbReference type="RuleBase" id="RU004560"/>
    </source>
</evidence>
<dbReference type="CDD" id="cd22265">
    <property type="entry name" value="UDM1_RNF168"/>
    <property type="match status" value="1"/>
</dbReference>
<evidence type="ECO:0000259" key="7">
    <source>
        <dbReference type="PROSITE" id="PS51719"/>
    </source>
</evidence>
<dbReference type="PROSITE" id="PS51719">
    <property type="entry name" value="G_SEPTIN"/>
    <property type="match status" value="1"/>
</dbReference>
<dbReference type="GO" id="GO:0005525">
    <property type="term" value="F:GTP binding"/>
    <property type="evidence" value="ECO:0007669"/>
    <property type="project" value="UniProtKB-KW"/>
</dbReference>
<comment type="similarity">
    <text evidence="3">Belongs to the TRAFAC class TrmE-Era-EngA-EngB-Septin-like GTPase superfamily. Septin GTPase family.</text>
</comment>
<dbReference type="PROSITE" id="PS51228">
    <property type="entry name" value="ACB_2"/>
    <property type="match status" value="1"/>
</dbReference>
<feature type="region of interest" description="Disordered" evidence="5">
    <location>
        <begin position="1"/>
        <end position="34"/>
    </location>
</feature>
<comment type="caution">
    <text evidence="8">The sequence shown here is derived from an EMBL/GenBank/DDBJ whole genome shotgun (WGS) entry which is preliminary data.</text>
</comment>
<dbReference type="Gene3D" id="1.20.80.10">
    <property type="match status" value="1"/>
</dbReference>
<dbReference type="GO" id="GO:0004776">
    <property type="term" value="F:succinate-CoA ligase (GDP-forming) activity"/>
    <property type="evidence" value="ECO:0007669"/>
    <property type="project" value="TreeGrafter"/>
</dbReference>
<reference evidence="8" key="1">
    <citation type="submission" date="2020-09" db="EMBL/GenBank/DDBJ databases">
        <title>Comparative genome analyses of four rice-infecting Rhizoctonia solani isolates reveal extensive enrichment of homogalacturonan modification genes.</title>
        <authorList>
            <person name="Lee D.-Y."/>
            <person name="Jeon J."/>
            <person name="Kim K.-T."/>
            <person name="Cheong K."/>
            <person name="Song H."/>
            <person name="Choi G."/>
            <person name="Ko J."/>
            <person name="Opiyo S.O."/>
            <person name="Zuo S."/>
            <person name="Madhav S."/>
            <person name="Lee Y.-H."/>
            <person name="Wang G.-L."/>
        </authorList>
    </citation>
    <scope>NUCLEOTIDE SEQUENCE</scope>
    <source>
        <strain evidence="8">AG1-IA B2</strain>
    </source>
</reference>
<keyword evidence="3" id="KW-0342">GTP-binding</keyword>
<evidence type="ECO:0000256" key="4">
    <source>
        <dbReference type="SAM" id="Coils"/>
    </source>
</evidence>
<dbReference type="SMART" id="SM00881">
    <property type="entry name" value="CoA_binding"/>
    <property type="match status" value="1"/>
</dbReference>
<dbReference type="PROSITE" id="PS50088">
    <property type="entry name" value="ANK_REPEAT"/>
    <property type="match status" value="1"/>
</dbReference>
<dbReference type="PROSITE" id="PS00399">
    <property type="entry name" value="SUCCINYL_COA_LIG_2"/>
    <property type="match status" value="1"/>
</dbReference>
<dbReference type="Gene3D" id="1.25.10.10">
    <property type="entry name" value="Leucine-rich Repeat Variant"/>
    <property type="match status" value="3"/>
</dbReference>
<dbReference type="InterPro" id="IPR005811">
    <property type="entry name" value="SUCC_ACL_C"/>
</dbReference>
<dbReference type="PANTHER" id="PTHR11117:SF2">
    <property type="entry name" value="SUCCINATE--COA LIGASE [ADP_GDP-FORMING] SUBUNIT ALPHA, MITOCHONDRIAL"/>
    <property type="match status" value="1"/>
</dbReference>
<dbReference type="PROSITE" id="PS50297">
    <property type="entry name" value="ANK_REP_REGION"/>
    <property type="match status" value="1"/>
</dbReference>
<dbReference type="InterPro" id="IPR011989">
    <property type="entry name" value="ARM-like"/>
</dbReference>
<dbReference type="PANTHER" id="PTHR11117">
    <property type="entry name" value="SUCCINYL-COA LIGASE SUBUNIT ALPHA"/>
    <property type="match status" value="1"/>
</dbReference>
<evidence type="ECO:0000256" key="5">
    <source>
        <dbReference type="SAM" id="MobiDB-lite"/>
    </source>
</evidence>
<dbReference type="SUPFAM" id="SSF48403">
    <property type="entry name" value="Ankyrin repeat"/>
    <property type="match status" value="1"/>
</dbReference>
<dbReference type="GO" id="GO:0000062">
    <property type="term" value="F:fatty-acyl-CoA binding"/>
    <property type="evidence" value="ECO:0007669"/>
    <property type="project" value="InterPro"/>
</dbReference>
<dbReference type="InterPro" id="IPR003781">
    <property type="entry name" value="CoA-bd"/>
</dbReference>
<dbReference type="InterPro" id="IPR017440">
    <property type="entry name" value="Cit_synth/succinyl-CoA_lig_AS"/>
</dbReference>
<dbReference type="GO" id="GO:0005739">
    <property type="term" value="C:mitochondrion"/>
    <property type="evidence" value="ECO:0007669"/>
    <property type="project" value="TreeGrafter"/>
</dbReference>
<dbReference type="PRINTS" id="PR01798">
    <property type="entry name" value="SCOASYNTHASE"/>
</dbReference>
<feature type="domain" description="ACB" evidence="6">
    <location>
        <begin position="1476"/>
        <end position="1570"/>
    </location>
</feature>
<dbReference type="InterPro" id="IPR014352">
    <property type="entry name" value="FERM/acyl-CoA-bd_prot_sf"/>
</dbReference>
<dbReference type="Gene3D" id="1.25.40.20">
    <property type="entry name" value="Ankyrin repeat-containing domain"/>
    <property type="match status" value="1"/>
</dbReference>
<dbReference type="SUPFAM" id="SSF48371">
    <property type="entry name" value="ARM repeat"/>
    <property type="match status" value="1"/>
</dbReference>
<dbReference type="InterPro" id="IPR000582">
    <property type="entry name" value="Acyl-CoA-binding_protein"/>
</dbReference>
<dbReference type="Pfam" id="PF00887">
    <property type="entry name" value="ACBP"/>
    <property type="match status" value="1"/>
</dbReference>
<gene>
    <name evidence="8" type="ORF">RHS01_02827</name>
</gene>
<dbReference type="SMART" id="SM00248">
    <property type="entry name" value="ANK"/>
    <property type="match status" value="2"/>
</dbReference>
<dbReference type="GO" id="GO:0032156">
    <property type="term" value="C:septin cytoskeleton"/>
    <property type="evidence" value="ECO:0007669"/>
    <property type="project" value="UniProtKB-ARBA"/>
</dbReference>
<dbReference type="Pfam" id="PF08389">
    <property type="entry name" value="Xpo1"/>
    <property type="match status" value="1"/>
</dbReference>
<keyword evidence="2" id="KW-0040">ANK repeat</keyword>
<evidence type="ECO:0000256" key="1">
    <source>
        <dbReference type="ARBA" id="ARBA00022741"/>
    </source>
</evidence>
<accession>A0A8H7M8V2</accession>
<evidence type="ECO:0000313" key="9">
    <source>
        <dbReference type="Proteomes" id="UP000614334"/>
    </source>
</evidence>
<keyword evidence="4" id="KW-0175">Coiled coil</keyword>
<dbReference type="InterPro" id="IPR027417">
    <property type="entry name" value="P-loop_NTPase"/>
</dbReference>
<feature type="compositionally biased region" description="Polar residues" evidence="5">
    <location>
        <begin position="1"/>
        <end position="31"/>
    </location>
</feature>
<dbReference type="Proteomes" id="UP000614334">
    <property type="component" value="Unassembled WGS sequence"/>
</dbReference>
<evidence type="ECO:0000256" key="2">
    <source>
        <dbReference type="PROSITE-ProRule" id="PRU00023"/>
    </source>
</evidence>
<feature type="repeat" description="ANK" evidence="2">
    <location>
        <begin position="1615"/>
        <end position="1647"/>
    </location>
</feature>
<dbReference type="CDD" id="cd01850">
    <property type="entry name" value="CDC_Septin"/>
    <property type="match status" value="1"/>
</dbReference>
<evidence type="ECO:0000259" key="6">
    <source>
        <dbReference type="PROSITE" id="PS51228"/>
    </source>
</evidence>
<dbReference type="InterPro" id="IPR035984">
    <property type="entry name" value="Acyl-CoA-binding_sf"/>
</dbReference>
<dbReference type="SUPFAM" id="SSF51735">
    <property type="entry name" value="NAD(P)-binding Rossmann-fold domains"/>
    <property type="match status" value="1"/>
</dbReference>
<feature type="domain" description="Septin-type G" evidence="7">
    <location>
        <begin position="62"/>
        <end position="321"/>
    </location>
</feature>
<dbReference type="InterPro" id="IPR016102">
    <property type="entry name" value="Succinyl-CoA_synth-like"/>
</dbReference>
<dbReference type="InterPro" id="IPR036770">
    <property type="entry name" value="Ankyrin_rpt-contain_sf"/>
</dbReference>
<dbReference type="EMBL" id="JACYCF010000003">
    <property type="protein sequence ID" value="KAF8758539.1"/>
    <property type="molecule type" value="Genomic_DNA"/>
</dbReference>
<protein>
    <submittedName>
        <fullName evidence="8">Septin-6</fullName>
    </submittedName>
</protein>
<dbReference type="Pfam" id="PF02629">
    <property type="entry name" value="CoA_binding"/>
    <property type="match status" value="1"/>
</dbReference>
<dbReference type="SUPFAM" id="SSF52540">
    <property type="entry name" value="P-loop containing nucleoside triphosphate hydrolases"/>
    <property type="match status" value="1"/>
</dbReference>
<sequence>MSESPVSHSSVPYGNGNGTATPSGQYSNGQGAVSDPAVRKKLNGYVGFANLPNQVHRKSVRTGFQFTVMVVGESGLGKSTLVNTLFNTTLYPPKEYLHPSAERPKTVAIESISADIEENGVRLRLTVVDTPGFGDFVNNDDSWKPLWKTLKLASTRIWSKKTVSIAKRWLTTAFTLVSISSSLLAIRKLKQIDIEFMRRLHTKVNLIPVIAKSDTLTDEEIIQFKQRILNDIAHHQIRIFQAPVYENEDEETIAENEEIAGKIPFAIVGSYKQVETPDGRAVRVAFIHGLRQMLIRTYMEELREHTNLVLYENYRSDKLLAMGVTQDHSVFKEINPAAKVAEERTLHEAKLAKMEAEMKMVFQQKVQEKEAKLKQSEEELYARHREMKEALEKQRIELEDKKRRLESGRPLTPEKNNIRMAQSASVQAVIEAVSVLGLHTDKNSIDAAGKWLQDFQHNDDAWATCNQLLLLPEILKGRGHSQPRRFEQGKCLSLDPAHRQGLRDSLVAAIQQYSAGPRVVLVQICLALSAFVLQYPEWANPVADLIASLGQDPNTVPALLEFLTIVAEEVTTNSRIPISVSTRSRSIPFVPSHYLRFTLLAMYIQAPGVTPAVQSQVFRCVKSWVRAGELSPTELAQSPLFGFAFDALATEQLFDAAVEVISRLIVIKPKLAEVGDDSDKMRGYTRIFAEAGETYRTLSLPISKLSSQSTERDEFRDFRHIMGDTLKDCCYVLGSSLCLSRTYEMILKTLGAPASNQAWQDIEAPLFAMRSMGAEIPPTDEEVVPRIMELVVRLPAHPKVRYAATLVVSRYTEWVALHPPFDLVFFKLHTFVQTMSPKISQSDRDAGAALKQMSLELLEKIHEAASAPSSSVKVQTDAICALLTMLEIIGPFGEELPASCEDTCSQAWIVVDTVLTHHGGDPTVSESICRLLRAAIPLFGNAALPVIPLVIKRGFSSSTKRLHRLAMIMLQYTPDLLLLSSAFPIAIQVLLACLSLVQPEAIDAGVDFAYTLLGHDALSQESPSPPPNFPLYANAIRNAVGPHGAQLVSVLLNGLSGSYPEDVTSPVVSVIGELAKIWPNEFPMWITTAVELLPTSNVHPTVKSTLISDVSSAKQPQGIKKAVMSFHRSNSKMRERRREAVTPQKLNSHVGFKLSPLITIMLRVARTFGSTAGSAKRSFASSAIRRGYDPTATARLISVPDVLLGYVPLQRGPRIWHEHGWWYLAQKAGQTHLGLPVFGTVKEAVREAKPDATILYVPPPTAADAIIEAIENEIGLIVCITEGIPQADEIKVMHALKSQSKSRLVGPNCPGIINPLGCKMGIQPGHIHKPGKIGIVSRSGTLTYEAVNQTTLVGLGNHSALVLLNDPATEGVVLIGEIGGSSEEEAAEYLAEFNRGRANPKPVVGFIAGVTAPPGRRMGHAGAIIAGGKGAAADKVKALTDAGALVVDSPAKIGPTIFKASDTQNNPRYFTMSSAGSESFQNAAAYINKLPASANVSTTTQLQLYAAYKCVTAGIKPTSSRPIFFDMTGRAKWDAWNEFGRSIEGEPDPVQAAEDHYLEHARSLGWTESYDASDATLGTSSETQKGGGGGMWVSVSVPVAPDTSGENSYMAMRLMEYTPLHLATDRGHPEVVRLLLDRGADIALKDQDGDTSLEIAIAAKHQAIVEILQEHLRRIE</sequence>
<dbReference type="InterPro" id="IPR030379">
    <property type="entry name" value="G_SEPTIN_dom"/>
</dbReference>
<dbReference type="SUPFAM" id="SSF47027">
    <property type="entry name" value="Acyl-CoA binding protein"/>
    <property type="match status" value="1"/>
</dbReference>
<dbReference type="Pfam" id="PF00549">
    <property type="entry name" value="Ligase_CoA"/>
    <property type="match status" value="1"/>
</dbReference>
<dbReference type="GO" id="GO:0004775">
    <property type="term" value="F:succinate-CoA ligase (ADP-forming) activity"/>
    <property type="evidence" value="ECO:0007669"/>
    <property type="project" value="TreeGrafter"/>
</dbReference>
<dbReference type="Pfam" id="PF12796">
    <property type="entry name" value="Ank_2"/>
    <property type="match status" value="1"/>
</dbReference>
<name>A0A8H7M8V2_9AGAM</name>
<keyword evidence="1 3" id="KW-0547">Nucleotide-binding</keyword>
<dbReference type="InterPro" id="IPR016024">
    <property type="entry name" value="ARM-type_fold"/>
</dbReference>
<dbReference type="GO" id="GO:0006099">
    <property type="term" value="P:tricarboxylic acid cycle"/>
    <property type="evidence" value="ECO:0007669"/>
    <property type="project" value="TreeGrafter"/>
</dbReference>